<organism evidence="1 2">
    <name type="scientific">Folsomia candida</name>
    <name type="common">Springtail</name>
    <dbReference type="NCBI Taxonomy" id="158441"/>
    <lineage>
        <taxon>Eukaryota</taxon>
        <taxon>Metazoa</taxon>
        <taxon>Ecdysozoa</taxon>
        <taxon>Arthropoda</taxon>
        <taxon>Hexapoda</taxon>
        <taxon>Collembola</taxon>
        <taxon>Entomobryomorpha</taxon>
        <taxon>Isotomoidea</taxon>
        <taxon>Isotomidae</taxon>
        <taxon>Proisotominae</taxon>
        <taxon>Folsomia</taxon>
    </lineage>
</organism>
<dbReference type="EMBL" id="LNIX01000036">
    <property type="protein sequence ID" value="OXA39892.1"/>
    <property type="molecule type" value="Genomic_DNA"/>
</dbReference>
<evidence type="ECO:0000313" key="1">
    <source>
        <dbReference type="EMBL" id="OXA39892.1"/>
    </source>
</evidence>
<sequence>MLPVFEIMMEKLGSCNIAILHYGHRWYDSSLDWFNIYQTVKVMEASEATNSRIEKTSFNIFKSRFSADCNLAIFLSFDHLQNDRSRKSADFAVHNWARMLSSWYIVYDRKGWQYPLAWEKAIITIVTTQTNQDALRGIYFNANELGIRWNDVGVLFVMRENKFKVCYWHRIQPHEVTPCTGQRSTPTIYSAAA</sequence>
<dbReference type="AlphaFoldDB" id="A0A226D2T3"/>
<comment type="caution">
    <text evidence="1">The sequence shown here is derived from an EMBL/GenBank/DDBJ whole genome shotgun (WGS) entry which is preliminary data.</text>
</comment>
<keyword evidence="2" id="KW-1185">Reference proteome</keyword>
<accession>A0A226D2T3</accession>
<evidence type="ECO:0000313" key="2">
    <source>
        <dbReference type="Proteomes" id="UP000198287"/>
    </source>
</evidence>
<proteinExistence type="predicted"/>
<protein>
    <submittedName>
        <fullName evidence="1">Uncharacterized protein</fullName>
    </submittedName>
</protein>
<gene>
    <name evidence="1" type="ORF">Fcan01_25292</name>
</gene>
<reference evidence="1 2" key="1">
    <citation type="submission" date="2015-12" db="EMBL/GenBank/DDBJ databases">
        <title>The genome of Folsomia candida.</title>
        <authorList>
            <person name="Faddeeva A."/>
            <person name="Derks M.F."/>
            <person name="Anvar Y."/>
            <person name="Smit S."/>
            <person name="Van Straalen N."/>
            <person name="Roelofs D."/>
        </authorList>
    </citation>
    <scope>NUCLEOTIDE SEQUENCE [LARGE SCALE GENOMIC DNA]</scope>
    <source>
        <strain evidence="1 2">VU population</strain>
        <tissue evidence="1">Whole body</tissue>
    </source>
</reference>
<name>A0A226D2T3_FOLCA</name>
<dbReference type="Proteomes" id="UP000198287">
    <property type="component" value="Unassembled WGS sequence"/>
</dbReference>